<evidence type="ECO:0000313" key="6">
    <source>
        <dbReference type="EMBL" id="MDR7326917.1"/>
    </source>
</evidence>
<dbReference type="EC" id="1.14.14.18" evidence="6"/>
<feature type="binding site" description="axial binding residue" evidence="5">
    <location>
        <position position="16"/>
    </location>
    <ligand>
        <name>heme b</name>
        <dbReference type="ChEBI" id="CHEBI:60344"/>
    </ligand>
    <ligandPart>
        <name>Fe</name>
        <dbReference type="ChEBI" id="CHEBI:18248"/>
    </ligandPart>
</feature>
<protein>
    <submittedName>
        <fullName evidence="6">Heme oxygenase</fullName>
        <ecNumber evidence="6">1.14.14.18</ecNumber>
    </submittedName>
</protein>
<feature type="binding site" evidence="4">
    <location>
        <position position="9"/>
    </location>
    <ligand>
        <name>heme b</name>
        <dbReference type="ChEBI" id="CHEBI:60344"/>
    </ligand>
</feature>
<keyword evidence="1 4" id="KW-0349">Heme</keyword>
<dbReference type="GO" id="GO:0046872">
    <property type="term" value="F:metal ion binding"/>
    <property type="evidence" value="ECO:0007669"/>
    <property type="project" value="UniProtKB-KW"/>
</dbReference>
<dbReference type="PRINTS" id="PR00088">
    <property type="entry name" value="HAEMOXYGNASE"/>
</dbReference>
<sequence>MTGFALDLRKSTATAHRDAESTGFLSRLAVGAVPVAGFAALAAQHYLIYRELESVGERMRADPVAGAFVDPALDRLPTLEADLRELHGRDWASAVSALPATERYTSRLRTACAEWPAGFIAHHYVRYLGDLSGGLMLGPALRSSYGAGTSFYVFDRIPDPRAYKDAYRTRLDALPYPPAELERLAAEAAIAYQLNIDVLRELGLDFPDDLAAAA</sequence>
<dbReference type="AlphaFoldDB" id="A0AAE3ZW10"/>
<evidence type="ECO:0000256" key="3">
    <source>
        <dbReference type="ARBA" id="ARBA00023004"/>
    </source>
</evidence>
<organism evidence="6 7">
    <name type="scientific">Catenuloplanes niger</name>
    <dbReference type="NCBI Taxonomy" id="587534"/>
    <lineage>
        <taxon>Bacteria</taxon>
        <taxon>Bacillati</taxon>
        <taxon>Actinomycetota</taxon>
        <taxon>Actinomycetes</taxon>
        <taxon>Micromonosporales</taxon>
        <taxon>Micromonosporaceae</taxon>
        <taxon>Catenuloplanes</taxon>
    </lineage>
</organism>
<dbReference type="GO" id="GO:0020037">
    <property type="term" value="F:heme binding"/>
    <property type="evidence" value="ECO:0007669"/>
    <property type="project" value="TreeGrafter"/>
</dbReference>
<dbReference type="SUPFAM" id="SSF48613">
    <property type="entry name" value="Heme oxygenase-like"/>
    <property type="match status" value="1"/>
</dbReference>
<dbReference type="Proteomes" id="UP001183629">
    <property type="component" value="Unassembled WGS sequence"/>
</dbReference>
<dbReference type="PANTHER" id="PTHR10720">
    <property type="entry name" value="HEME OXYGENASE"/>
    <property type="match status" value="1"/>
</dbReference>
<dbReference type="PANTHER" id="PTHR10720:SF0">
    <property type="entry name" value="HEME OXYGENASE"/>
    <property type="match status" value="1"/>
</dbReference>
<dbReference type="GO" id="GO:0004392">
    <property type="term" value="F:heme oxygenase (decyclizing) activity"/>
    <property type="evidence" value="ECO:0007669"/>
    <property type="project" value="UniProtKB-EC"/>
</dbReference>
<accession>A0AAE3ZW10</accession>
<dbReference type="InterPro" id="IPR016053">
    <property type="entry name" value="Haem_Oase-like"/>
</dbReference>
<dbReference type="InterPro" id="IPR016084">
    <property type="entry name" value="Haem_Oase-like_multi-hlx"/>
</dbReference>
<dbReference type="GO" id="GO:0006979">
    <property type="term" value="P:response to oxidative stress"/>
    <property type="evidence" value="ECO:0007669"/>
    <property type="project" value="TreeGrafter"/>
</dbReference>
<reference evidence="6 7" key="1">
    <citation type="submission" date="2023-07" db="EMBL/GenBank/DDBJ databases">
        <title>Sequencing the genomes of 1000 actinobacteria strains.</title>
        <authorList>
            <person name="Klenk H.-P."/>
        </authorList>
    </citation>
    <scope>NUCLEOTIDE SEQUENCE [LARGE SCALE GENOMIC DNA]</scope>
    <source>
        <strain evidence="6 7">DSM 44711</strain>
    </source>
</reference>
<keyword evidence="6" id="KW-0560">Oxidoreductase</keyword>
<keyword evidence="3 5" id="KW-0408">Iron</keyword>
<dbReference type="EMBL" id="JAVDYC010000001">
    <property type="protein sequence ID" value="MDR7326917.1"/>
    <property type="molecule type" value="Genomic_DNA"/>
</dbReference>
<evidence type="ECO:0000313" key="7">
    <source>
        <dbReference type="Proteomes" id="UP001183629"/>
    </source>
</evidence>
<evidence type="ECO:0000256" key="5">
    <source>
        <dbReference type="PIRSR" id="PIRSR000343-2"/>
    </source>
</evidence>
<dbReference type="CDD" id="cd19165">
    <property type="entry name" value="HemeO"/>
    <property type="match status" value="1"/>
</dbReference>
<dbReference type="RefSeq" id="WP_310423456.1">
    <property type="nucleotide sequence ID" value="NZ_JAVDYC010000001.1"/>
</dbReference>
<dbReference type="Gene3D" id="1.20.910.10">
    <property type="entry name" value="Heme oxygenase-like"/>
    <property type="match status" value="1"/>
</dbReference>
<dbReference type="PIRSF" id="PIRSF000343">
    <property type="entry name" value="Haem_Oase"/>
    <property type="match status" value="1"/>
</dbReference>
<keyword evidence="7" id="KW-1185">Reference proteome</keyword>
<feature type="binding site" evidence="4">
    <location>
        <position position="168"/>
    </location>
    <ligand>
        <name>heme b</name>
        <dbReference type="ChEBI" id="CHEBI:60344"/>
    </ligand>
</feature>
<dbReference type="InterPro" id="IPR002051">
    <property type="entry name" value="Haem_Oase"/>
</dbReference>
<keyword evidence="2 5" id="KW-0479">Metal-binding</keyword>
<evidence type="ECO:0000256" key="4">
    <source>
        <dbReference type="PIRSR" id="PIRSR000343-1"/>
    </source>
</evidence>
<feature type="binding site" evidence="4">
    <location>
        <position position="124"/>
    </location>
    <ligand>
        <name>heme b</name>
        <dbReference type="ChEBI" id="CHEBI:60344"/>
    </ligand>
</feature>
<dbReference type="GO" id="GO:0006788">
    <property type="term" value="P:heme oxidation"/>
    <property type="evidence" value="ECO:0007669"/>
    <property type="project" value="InterPro"/>
</dbReference>
<proteinExistence type="predicted"/>
<gene>
    <name evidence="6" type="ORF">J2S44_007167</name>
</gene>
<dbReference type="Pfam" id="PF01126">
    <property type="entry name" value="Heme_oxygenase"/>
    <property type="match status" value="1"/>
</dbReference>
<evidence type="ECO:0000256" key="2">
    <source>
        <dbReference type="ARBA" id="ARBA00022723"/>
    </source>
</evidence>
<evidence type="ECO:0000256" key="1">
    <source>
        <dbReference type="ARBA" id="ARBA00022617"/>
    </source>
</evidence>
<comment type="caution">
    <text evidence="6">The sequence shown here is derived from an EMBL/GenBank/DDBJ whole genome shotgun (WGS) entry which is preliminary data.</text>
</comment>
<dbReference type="GO" id="GO:0042167">
    <property type="term" value="P:heme catabolic process"/>
    <property type="evidence" value="ECO:0007669"/>
    <property type="project" value="TreeGrafter"/>
</dbReference>
<name>A0AAE3ZW10_9ACTN</name>